<keyword evidence="1" id="KW-1133">Transmembrane helix</keyword>
<gene>
    <name evidence="2" type="ORF">H9637_09550</name>
</gene>
<keyword evidence="3" id="KW-1185">Reference proteome</keyword>
<dbReference type="Pfam" id="PF07009">
    <property type="entry name" value="NusG_II"/>
    <property type="match status" value="1"/>
</dbReference>
<accession>A0ABR8YTK2</accession>
<dbReference type="EMBL" id="JACSQB010000073">
    <property type="protein sequence ID" value="MBD8047276.1"/>
    <property type="molecule type" value="Genomic_DNA"/>
</dbReference>
<evidence type="ECO:0000313" key="3">
    <source>
        <dbReference type="Proteomes" id="UP000627166"/>
    </source>
</evidence>
<evidence type="ECO:0000256" key="1">
    <source>
        <dbReference type="SAM" id="Phobius"/>
    </source>
</evidence>
<protein>
    <submittedName>
        <fullName evidence="2">NusG domain II-containing protein</fullName>
    </submittedName>
</protein>
<organism evidence="2 3">
    <name type="scientific">Clostridium faecium</name>
    <dbReference type="NCBI Taxonomy" id="2762223"/>
    <lineage>
        <taxon>Bacteria</taxon>
        <taxon>Bacillati</taxon>
        <taxon>Bacillota</taxon>
        <taxon>Clostridia</taxon>
        <taxon>Eubacteriales</taxon>
        <taxon>Clostridiaceae</taxon>
        <taxon>Clostridium</taxon>
    </lineage>
</organism>
<dbReference type="Gene3D" id="2.60.320.10">
    <property type="entry name" value="N-utilization substance G protein NusG, insert domain"/>
    <property type="match status" value="1"/>
</dbReference>
<feature type="transmembrane region" description="Helical" evidence="1">
    <location>
        <begin position="7"/>
        <end position="26"/>
    </location>
</feature>
<dbReference type="RefSeq" id="WP_191740247.1">
    <property type="nucleotide sequence ID" value="NZ_JACSQB010000073.1"/>
</dbReference>
<sequence>MKVIKKLDIIVISILLLASFIPYGIFKITLADSNYLYAKITVEGKEYKNIRLDNHKGEEVFDIKTIKGYNRIKIVDDKIAIVDADCPDKICLRSDYISKIGETVVCLPHKVVIEIKGKANIEDEETDFISG</sequence>
<comment type="caution">
    <text evidence="2">The sequence shown here is derived from an EMBL/GenBank/DDBJ whole genome shotgun (WGS) entry which is preliminary data.</text>
</comment>
<dbReference type="CDD" id="cd09911">
    <property type="entry name" value="Lin0431_like"/>
    <property type="match status" value="1"/>
</dbReference>
<keyword evidence="1" id="KW-0812">Transmembrane</keyword>
<name>A0ABR8YTK2_9CLOT</name>
<reference evidence="2 3" key="1">
    <citation type="submission" date="2020-08" db="EMBL/GenBank/DDBJ databases">
        <title>A Genomic Blueprint of the Chicken Gut Microbiome.</title>
        <authorList>
            <person name="Gilroy R."/>
            <person name="Ravi A."/>
            <person name="Getino M."/>
            <person name="Pursley I."/>
            <person name="Horton D.L."/>
            <person name="Alikhan N.-F."/>
            <person name="Baker D."/>
            <person name="Gharbi K."/>
            <person name="Hall N."/>
            <person name="Watson M."/>
            <person name="Adriaenssens E.M."/>
            <person name="Foster-Nyarko E."/>
            <person name="Jarju S."/>
            <person name="Secka A."/>
            <person name="Antonio M."/>
            <person name="Oren A."/>
            <person name="Chaudhuri R."/>
            <person name="La Ragione R.M."/>
            <person name="Hildebrand F."/>
            <person name="Pallen M.J."/>
        </authorList>
    </citation>
    <scope>NUCLEOTIDE SEQUENCE [LARGE SCALE GENOMIC DNA]</scope>
    <source>
        <strain evidence="2 3">N37</strain>
    </source>
</reference>
<keyword evidence="1" id="KW-0472">Membrane</keyword>
<dbReference type="Proteomes" id="UP000627166">
    <property type="component" value="Unassembled WGS sequence"/>
</dbReference>
<evidence type="ECO:0000313" key="2">
    <source>
        <dbReference type="EMBL" id="MBD8047276.1"/>
    </source>
</evidence>
<proteinExistence type="predicted"/>
<dbReference type="InterPro" id="IPR038690">
    <property type="entry name" value="NusG_2_sf"/>
</dbReference>